<evidence type="ECO:0000313" key="5">
    <source>
        <dbReference type="Proteomes" id="UP001560685"/>
    </source>
</evidence>
<dbReference type="EMBL" id="JBEHZE010000001">
    <property type="protein sequence ID" value="MEX6632039.1"/>
    <property type="molecule type" value="Genomic_DNA"/>
</dbReference>
<feature type="domain" description="Autotransporter" evidence="3">
    <location>
        <begin position="355"/>
        <end position="635"/>
    </location>
</feature>
<evidence type="ECO:0000256" key="1">
    <source>
        <dbReference type="ARBA" id="ARBA00022801"/>
    </source>
</evidence>
<dbReference type="RefSeq" id="WP_369311725.1">
    <property type="nucleotide sequence ID" value="NZ_JBEHZE010000001.1"/>
</dbReference>
<dbReference type="Proteomes" id="UP001560685">
    <property type="component" value="Unassembled WGS sequence"/>
</dbReference>
<keyword evidence="5" id="KW-1185">Reference proteome</keyword>
<dbReference type="Gene3D" id="3.40.50.1110">
    <property type="entry name" value="SGNH hydrolase"/>
    <property type="match status" value="1"/>
</dbReference>
<dbReference type="InterPro" id="IPR051058">
    <property type="entry name" value="GDSL_Est/Lipase"/>
</dbReference>
<comment type="caution">
    <text evidence="4">The sequence shown here is derived from an EMBL/GenBank/DDBJ whole genome shotgun (WGS) entry which is preliminary data.</text>
</comment>
<reference evidence="4 5" key="1">
    <citation type="submission" date="2024-05" db="EMBL/GenBank/DDBJ databases">
        <title>Three bacterial strains, DH-69, EH-24, and ECK-19 isolated from coastal sediments.</title>
        <authorList>
            <person name="Ye Y.-Q."/>
            <person name="Du Z.-J."/>
        </authorList>
    </citation>
    <scope>NUCLEOTIDE SEQUENCE [LARGE SCALE GENOMIC DNA]</scope>
    <source>
        <strain evidence="4 5">ECK-19</strain>
    </source>
</reference>
<dbReference type="InterPro" id="IPR036709">
    <property type="entry name" value="Autotransporte_beta_dom_sf"/>
</dbReference>
<dbReference type="PROSITE" id="PS51208">
    <property type="entry name" value="AUTOTRANSPORTER"/>
    <property type="match status" value="1"/>
</dbReference>
<feature type="signal peptide" evidence="2">
    <location>
        <begin position="1"/>
        <end position="36"/>
    </location>
</feature>
<dbReference type="Pfam" id="PF00657">
    <property type="entry name" value="Lipase_GDSL"/>
    <property type="match status" value="1"/>
</dbReference>
<keyword evidence="1" id="KW-0378">Hydrolase</keyword>
<dbReference type="SUPFAM" id="SSF103515">
    <property type="entry name" value="Autotransporter"/>
    <property type="match status" value="1"/>
</dbReference>
<dbReference type="PANTHER" id="PTHR45648:SF22">
    <property type="entry name" value="GDSL LIPASE_ACYLHYDROLASE FAMILY PROTEIN (AFU_ORTHOLOGUE AFUA_4G14700)"/>
    <property type="match status" value="1"/>
</dbReference>
<dbReference type="Gene3D" id="2.40.128.130">
    <property type="entry name" value="Autotransporter beta-domain"/>
    <property type="match status" value="1"/>
</dbReference>
<organism evidence="4 5">
    <name type="scientific">Hyphococcus lacteus</name>
    <dbReference type="NCBI Taxonomy" id="3143536"/>
    <lineage>
        <taxon>Bacteria</taxon>
        <taxon>Pseudomonadati</taxon>
        <taxon>Pseudomonadota</taxon>
        <taxon>Alphaproteobacteria</taxon>
        <taxon>Parvularculales</taxon>
        <taxon>Parvularculaceae</taxon>
        <taxon>Hyphococcus</taxon>
    </lineage>
</organism>
<accession>A0ABV3Z1Z6</accession>
<name>A0ABV3Z1Z6_9PROT</name>
<proteinExistence type="predicted"/>
<gene>
    <name evidence="4" type="ORF">ABFZ84_00610</name>
</gene>
<evidence type="ECO:0000259" key="3">
    <source>
        <dbReference type="PROSITE" id="PS51208"/>
    </source>
</evidence>
<dbReference type="InterPro" id="IPR036514">
    <property type="entry name" value="SGNH_hydro_sf"/>
</dbReference>
<evidence type="ECO:0000313" key="4">
    <source>
        <dbReference type="EMBL" id="MEX6632039.1"/>
    </source>
</evidence>
<feature type="chain" id="PRO_5045965001" evidence="2">
    <location>
        <begin position="37"/>
        <end position="635"/>
    </location>
</feature>
<dbReference type="SUPFAM" id="SSF52266">
    <property type="entry name" value="SGNH hydrolase"/>
    <property type="match status" value="1"/>
</dbReference>
<sequence length="635" mass="68722">MPFSKLYTTRPYAKNATTALLMGVAAATLYAPMANAETGDGNWYFFGDSSIGQGNFSAIVGERGEDFTPYSSNNGFERDSNGLVWAEMMGRDVDIVLDPDQNSSNLNFAISGAHMTRGGDLVPFGVETGVRVQTEEFAALVGGGMLDIDDDDVAFMIAGGNDFLDRMDAGEDADLISTDVANAAAENVVELANAGIRTIIISEIQPLQYSPMFADDDAAKSSLDELMDEANEEMFDAIAGATLPSDLNLVTMKYENFLSYMTGNATALGFTKTDVACYNDDTDALCSSDVDEQNRHVFIDELHFSEGGHRLAAQWWKSTLNAASGEASRQVARIGDVAQFELENVLGRVGAGRPDVDQRFSIYGDFFMGTPLLAHDDIRSLVETDYKGVVIGGEGFLTETVFAGAAFTLTESDVDTIAGGRYDSGSKGLHGYIGIKPDWYDVRIGAAYGWLDIDDIIRPTGVSLLSASGQTDGNYWDTYVAVGGKTDFMGINVDGDVSFHASEISVDGFIESGAQGLALSYEKQTRKSRRIEAGLKIQPMVWRVRERFSVSPVADFSYRRELTDGSYTLTSQLIDNTANSAVFLTDGVAPDRLSAAFGFDVEFDDSWKLGARYEKTWADDVSGAEGISIVLRKAF</sequence>
<dbReference type="InterPro" id="IPR005546">
    <property type="entry name" value="Autotransporte_beta"/>
</dbReference>
<evidence type="ECO:0000256" key="2">
    <source>
        <dbReference type="SAM" id="SignalP"/>
    </source>
</evidence>
<keyword evidence="2" id="KW-0732">Signal</keyword>
<dbReference type="InterPro" id="IPR001087">
    <property type="entry name" value="GDSL"/>
</dbReference>
<dbReference type="Pfam" id="PF03797">
    <property type="entry name" value="Autotransporter"/>
    <property type="match status" value="1"/>
</dbReference>
<dbReference type="SMART" id="SM00869">
    <property type="entry name" value="Autotransporter"/>
    <property type="match status" value="1"/>
</dbReference>
<protein>
    <submittedName>
        <fullName evidence="4">Autotransporter domain-containing protein</fullName>
    </submittedName>
</protein>
<dbReference type="PANTHER" id="PTHR45648">
    <property type="entry name" value="GDSL LIPASE/ACYLHYDROLASE FAMILY PROTEIN (AFU_ORTHOLOGUE AFUA_4G14700)"/>
    <property type="match status" value="1"/>
</dbReference>